<proteinExistence type="predicted"/>
<accession>A0ACB0KWP8</accession>
<evidence type="ECO:0000313" key="1">
    <source>
        <dbReference type="EMBL" id="CAJ2659657.1"/>
    </source>
</evidence>
<dbReference type="EMBL" id="CASHSV030000311">
    <property type="protein sequence ID" value="CAJ2659657.1"/>
    <property type="molecule type" value="Genomic_DNA"/>
</dbReference>
<comment type="caution">
    <text evidence="1">The sequence shown here is derived from an EMBL/GenBank/DDBJ whole genome shotgun (WGS) entry which is preliminary data.</text>
</comment>
<organism evidence="1 2">
    <name type="scientific">Trifolium pratense</name>
    <name type="common">Red clover</name>
    <dbReference type="NCBI Taxonomy" id="57577"/>
    <lineage>
        <taxon>Eukaryota</taxon>
        <taxon>Viridiplantae</taxon>
        <taxon>Streptophyta</taxon>
        <taxon>Embryophyta</taxon>
        <taxon>Tracheophyta</taxon>
        <taxon>Spermatophyta</taxon>
        <taxon>Magnoliopsida</taxon>
        <taxon>eudicotyledons</taxon>
        <taxon>Gunneridae</taxon>
        <taxon>Pentapetalae</taxon>
        <taxon>rosids</taxon>
        <taxon>fabids</taxon>
        <taxon>Fabales</taxon>
        <taxon>Fabaceae</taxon>
        <taxon>Papilionoideae</taxon>
        <taxon>50 kb inversion clade</taxon>
        <taxon>NPAAA clade</taxon>
        <taxon>Hologalegina</taxon>
        <taxon>IRL clade</taxon>
        <taxon>Trifolieae</taxon>
        <taxon>Trifolium</taxon>
    </lineage>
</organism>
<evidence type="ECO:0000313" key="2">
    <source>
        <dbReference type="Proteomes" id="UP001177021"/>
    </source>
</evidence>
<name>A0ACB0KWP8_TRIPR</name>
<gene>
    <name evidence="1" type="ORF">MILVUS5_LOCUS25771</name>
</gene>
<reference evidence="1" key="1">
    <citation type="submission" date="2023-10" db="EMBL/GenBank/DDBJ databases">
        <authorList>
            <person name="Rodriguez Cubillos JULIANA M."/>
            <person name="De Vega J."/>
        </authorList>
    </citation>
    <scope>NUCLEOTIDE SEQUENCE</scope>
</reference>
<protein>
    <submittedName>
        <fullName evidence="1">Uncharacterized protein</fullName>
    </submittedName>
</protein>
<keyword evidence="2" id="KW-1185">Reference proteome</keyword>
<dbReference type="Proteomes" id="UP001177021">
    <property type="component" value="Unassembled WGS sequence"/>
</dbReference>
<sequence length="125" mass="14306">MQEKHAEQHTTPGLRSPPHTNHRFNLGFLPFIKFDWLPHCELRFHDSCSFCVTNVSINGRYSSSPNDFGGVSPHFDVPFVQVCSFPTLFMVSNFVLQFCISSSIFSHMLAQWSQERLTCSIVCSF</sequence>